<organism evidence="6 7">
    <name type="scientific">Absidia repens</name>
    <dbReference type="NCBI Taxonomy" id="90262"/>
    <lineage>
        <taxon>Eukaryota</taxon>
        <taxon>Fungi</taxon>
        <taxon>Fungi incertae sedis</taxon>
        <taxon>Mucoromycota</taxon>
        <taxon>Mucoromycotina</taxon>
        <taxon>Mucoromycetes</taxon>
        <taxon>Mucorales</taxon>
        <taxon>Cunninghamellaceae</taxon>
        <taxon>Absidia</taxon>
    </lineage>
</organism>
<feature type="domain" description="MIOS-like alpha-solenoid" evidence="5">
    <location>
        <begin position="1"/>
        <end position="253"/>
    </location>
</feature>
<dbReference type="InterPro" id="IPR031488">
    <property type="entry name" value="Zn_ribbon_mio"/>
</dbReference>
<proteinExistence type="predicted"/>
<evidence type="ECO:0000256" key="3">
    <source>
        <dbReference type="SAM" id="MobiDB-lite"/>
    </source>
</evidence>
<dbReference type="CDD" id="cd16691">
    <property type="entry name" value="mRING-H2-C3H3C2_Mio"/>
    <property type="match status" value="1"/>
</dbReference>
<reference evidence="6 7" key="1">
    <citation type="submission" date="2016-07" db="EMBL/GenBank/DDBJ databases">
        <title>Pervasive Adenine N6-methylation of Active Genes in Fungi.</title>
        <authorList>
            <consortium name="DOE Joint Genome Institute"/>
            <person name="Mondo S.J."/>
            <person name="Dannebaum R.O."/>
            <person name="Kuo R.C."/>
            <person name="Labutti K."/>
            <person name="Haridas S."/>
            <person name="Kuo A."/>
            <person name="Salamov A."/>
            <person name="Ahrendt S.R."/>
            <person name="Lipzen A."/>
            <person name="Sullivan W."/>
            <person name="Andreopoulos W.B."/>
            <person name="Clum A."/>
            <person name="Lindquist E."/>
            <person name="Daum C."/>
            <person name="Ramamoorthy G.K."/>
            <person name="Gryganskyi A."/>
            <person name="Culley D."/>
            <person name="Magnuson J.K."/>
            <person name="James T.Y."/>
            <person name="O'Malley M.A."/>
            <person name="Stajich J.E."/>
            <person name="Spatafora J.W."/>
            <person name="Visel A."/>
            <person name="Grigoriev I.V."/>
        </authorList>
    </citation>
    <scope>NUCLEOTIDE SEQUENCE [LARGE SCALE GENOMIC DNA]</scope>
    <source>
        <strain evidence="6 7">NRRL 1336</strain>
    </source>
</reference>
<dbReference type="GO" id="GO:1904263">
    <property type="term" value="P:positive regulation of TORC1 signaling"/>
    <property type="evidence" value="ECO:0007669"/>
    <property type="project" value="TreeGrafter"/>
</dbReference>
<dbReference type="PANTHER" id="PTHR16453:SF9">
    <property type="entry name" value="GATOR COMPLEX PROTEIN MIOS"/>
    <property type="match status" value="1"/>
</dbReference>
<evidence type="ECO:0000313" key="7">
    <source>
        <dbReference type="Proteomes" id="UP000193560"/>
    </source>
</evidence>
<name>A0A1X2J2U2_9FUNG</name>
<dbReference type="Pfam" id="PF21719">
    <property type="entry name" value="MIOS_a-sol"/>
    <property type="match status" value="1"/>
</dbReference>
<dbReference type="OrthoDB" id="341486at2759"/>
<protein>
    <submittedName>
        <fullName evidence="6">Uncharacterized protein</fullName>
    </submittedName>
</protein>
<dbReference type="EMBL" id="MCGE01000001">
    <property type="protein sequence ID" value="ORZ26152.1"/>
    <property type="molecule type" value="Genomic_DNA"/>
</dbReference>
<sequence length="498" mass="56292">MRDRAQAGYLMNCKDNKQIVHGSAKLHETWLWMERAVDLTSKSGQFGSMDFNLRGVYHICMGSGAQGRKASPSNTPRPNVSSPQKRPSSSRKKDSQPTSPKEMEKQQLYIVPTTSKLEQRKLALASCGFDMTKEQLEEVLVGLESKGEYDKAAAWSIFNGLTERAIESLANISDQDSDDDHQRKLVSIVLAGYQVNSNPAPTWKRLCESISKDMIHRPYLRAIFEHIASNSWEQVLLYTALPLRERIAIALRFLDDDELVMFLSRTMDHVISEGDIEGLVLTGLSTRGMDLLENMVNRYGDIQTAALLVGFIVPRRIQDVRAEEWIESYRLLLNRWQFWHPRAKFDIERGKYMSASEDIASPQVYVRCTYCAQTLGHSLLVQNIRSRDGKRMNVQANISPASGGRISGKQKATVCPSCRKPLPRCALCLLHMGTPIDSIRQAMASSNANNADLSNFDMWFTWCQTCRHGGHAVHMFDWFQKHSSCPVSNCACQCQIFT</sequence>
<dbReference type="AlphaFoldDB" id="A0A1X2J2U2"/>
<evidence type="ECO:0000256" key="2">
    <source>
        <dbReference type="ARBA" id="ARBA00022737"/>
    </source>
</evidence>
<accession>A0A1X2J2U2</accession>
<evidence type="ECO:0000259" key="5">
    <source>
        <dbReference type="Pfam" id="PF21719"/>
    </source>
</evidence>
<comment type="caution">
    <text evidence="6">The sequence shown here is derived from an EMBL/GenBank/DDBJ whole genome shotgun (WGS) entry which is preliminary data.</text>
</comment>
<dbReference type="Pfam" id="PF17034">
    <property type="entry name" value="zinc_ribbon_16"/>
    <property type="match status" value="1"/>
</dbReference>
<feature type="compositionally biased region" description="Polar residues" evidence="3">
    <location>
        <begin position="71"/>
        <end position="80"/>
    </location>
</feature>
<evidence type="ECO:0000256" key="1">
    <source>
        <dbReference type="ARBA" id="ARBA00022574"/>
    </source>
</evidence>
<evidence type="ECO:0000259" key="4">
    <source>
        <dbReference type="Pfam" id="PF17034"/>
    </source>
</evidence>
<evidence type="ECO:0000313" key="6">
    <source>
        <dbReference type="EMBL" id="ORZ26152.1"/>
    </source>
</evidence>
<keyword evidence="7" id="KW-1185">Reference proteome</keyword>
<dbReference type="GO" id="GO:0005737">
    <property type="term" value="C:cytoplasm"/>
    <property type="evidence" value="ECO:0007669"/>
    <property type="project" value="TreeGrafter"/>
</dbReference>
<dbReference type="PANTHER" id="PTHR16453">
    <property type="entry name" value="WD40 DOMAIN-CONTAINING PROTEIN MIO FAMILY MEMBER"/>
    <property type="match status" value="1"/>
</dbReference>
<dbReference type="Proteomes" id="UP000193560">
    <property type="component" value="Unassembled WGS sequence"/>
</dbReference>
<feature type="region of interest" description="Disordered" evidence="3">
    <location>
        <begin position="65"/>
        <end position="107"/>
    </location>
</feature>
<dbReference type="STRING" id="90262.A0A1X2J2U2"/>
<keyword evidence="2" id="KW-0677">Repeat</keyword>
<keyword evidence="1" id="KW-0853">WD repeat</keyword>
<dbReference type="InterPro" id="IPR037593">
    <property type="entry name" value="MIOS/Sea4"/>
</dbReference>
<feature type="compositionally biased region" description="Basic and acidic residues" evidence="3">
    <location>
        <begin position="91"/>
        <end position="105"/>
    </location>
</feature>
<feature type="domain" description="GATOR2 complex protein MIO zinc-ribbon like" evidence="4">
    <location>
        <begin position="368"/>
        <end position="495"/>
    </location>
</feature>
<gene>
    <name evidence="6" type="ORF">BCR42DRAFT_401686</name>
</gene>
<dbReference type="InterPro" id="IPR049092">
    <property type="entry name" value="MIOS_a-sol"/>
</dbReference>
<feature type="non-terminal residue" evidence="6">
    <location>
        <position position="498"/>
    </location>
</feature>